<feature type="domain" description="M23ase beta-sheet core" evidence="2">
    <location>
        <begin position="39"/>
        <end position="132"/>
    </location>
</feature>
<evidence type="ECO:0000259" key="2">
    <source>
        <dbReference type="Pfam" id="PF01551"/>
    </source>
</evidence>
<dbReference type="PANTHER" id="PTHR21666:SF289">
    <property type="entry name" value="L-ALA--D-GLU ENDOPEPTIDASE"/>
    <property type="match status" value="1"/>
</dbReference>
<keyword evidence="4" id="KW-1185">Reference proteome</keyword>
<dbReference type="PANTHER" id="PTHR21666">
    <property type="entry name" value="PEPTIDASE-RELATED"/>
    <property type="match status" value="1"/>
</dbReference>
<evidence type="ECO:0000313" key="4">
    <source>
        <dbReference type="Proteomes" id="UP000308705"/>
    </source>
</evidence>
<protein>
    <submittedName>
        <fullName evidence="3">M23 family metallopeptidase</fullName>
    </submittedName>
</protein>
<sequence>MLFPASVALVIATPWGWPLAGEPEPVRLFAPPPERWLSGHRGVDLPAVSGQEVLAAGEGVVTVARRVAGRGVVTVAHANGLRTTYLPVDATVTEGQRVRTGEVLGTVGGPDGHCPATCLHWGLLSGDLYLDPLHLMGLGQVRLLPLAGDHAAIRPGGGPADRRP</sequence>
<reference evidence="3 4" key="1">
    <citation type="submission" date="2019-04" db="EMBL/GenBank/DDBJ databases">
        <title>Herbidospora sp. NEAU-GS14.nov., a novel actinomycete isolated from soil.</title>
        <authorList>
            <person name="Han L."/>
        </authorList>
    </citation>
    <scope>NUCLEOTIDE SEQUENCE [LARGE SCALE GENOMIC DNA]</scope>
    <source>
        <strain evidence="3 4">NEAU-GS14</strain>
    </source>
</reference>
<dbReference type="Gene3D" id="2.70.70.10">
    <property type="entry name" value="Glucose Permease (Domain IIA)"/>
    <property type="match status" value="1"/>
</dbReference>
<dbReference type="Pfam" id="PF01551">
    <property type="entry name" value="Peptidase_M23"/>
    <property type="match status" value="1"/>
</dbReference>
<dbReference type="EMBL" id="SZQA01000053">
    <property type="protein sequence ID" value="TKK80866.1"/>
    <property type="molecule type" value="Genomic_DNA"/>
</dbReference>
<organism evidence="3 4">
    <name type="scientific">Herbidospora galbida</name>
    <dbReference type="NCBI Taxonomy" id="2575442"/>
    <lineage>
        <taxon>Bacteria</taxon>
        <taxon>Bacillati</taxon>
        <taxon>Actinomycetota</taxon>
        <taxon>Actinomycetes</taxon>
        <taxon>Streptosporangiales</taxon>
        <taxon>Streptosporangiaceae</taxon>
        <taxon>Herbidospora</taxon>
    </lineage>
</organism>
<dbReference type="RefSeq" id="WP_137251352.1">
    <property type="nucleotide sequence ID" value="NZ_SZQA01000053.1"/>
</dbReference>
<dbReference type="InterPro" id="IPR050570">
    <property type="entry name" value="Cell_wall_metabolism_enzyme"/>
</dbReference>
<keyword evidence="1" id="KW-0732">Signal</keyword>
<dbReference type="CDD" id="cd12797">
    <property type="entry name" value="M23_peptidase"/>
    <property type="match status" value="1"/>
</dbReference>
<evidence type="ECO:0000313" key="3">
    <source>
        <dbReference type="EMBL" id="TKK80866.1"/>
    </source>
</evidence>
<name>A0A4U3M0T1_9ACTN</name>
<dbReference type="OrthoDB" id="5245088at2"/>
<dbReference type="SUPFAM" id="SSF51261">
    <property type="entry name" value="Duplicated hybrid motif"/>
    <property type="match status" value="1"/>
</dbReference>
<accession>A0A4U3M0T1</accession>
<comment type="caution">
    <text evidence="3">The sequence shown here is derived from an EMBL/GenBank/DDBJ whole genome shotgun (WGS) entry which is preliminary data.</text>
</comment>
<evidence type="ECO:0000256" key="1">
    <source>
        <dbReference type="ARBA" id="ARBA00022729"/>
    </source>
</evidence>
<dbReference type="AlphaFoldDB" id="A0A4U3M0T1"/>
<dbReference type="InterPro" id="IPR016047">
    <property type="entry name" value="M23ase_b-sheet_dom"/>
</dbReference>
<dbReference type="InterPro" id="IPR011055">
    <property type="entry name" value="Dup_hybrid_motif"/>
</dbReference>
<gene>
    <name evidence="3" type="ORF">FDA94_35130</name>
</gene>
<dbReference type="GO" id="GO:0004222">
    <property type="term" value="F:metalloendopeptidase activity"/>
    <property type="evidence" value="ECO:0007669"/>
    <property type="project" value="TreeGrafter"/>
</dbReference>
<proteinExistence type="predicted"/>
<dbReference type="Proteomes" id="UP000308705">
    <property type="component" value="Unassembled WGS sequence"/>
</dbReference>